<reference evidence="1 2" key="1">
    <citation type="journal article" date="2008" name="J. Bacteriol.">
        <title>The genome of Heliobacterium modesticaldum, a phototrophic representative of the Firmicutes containing the simplest photosynthetic apparatus.</title>
        <authorList>
            <person name="Sattley W.M."/>
            <person name="Madigan M.T."/>
            <person name="Swingley W.D."/>
            <person name="Cheung P.C."/>
            <person name="Clocksin K.M."/>
            <person name="Conrad A.L."/>
            <person name="Dejesa L.C."/>
            <person name="Honchak B.M."/>
            <person name="Jung D.O."/>
            <person name="Karbach L.E."/>
            <person name="Kurdoglu A."/>
            <person name="Lahiri S."/>
            <person name="Mastrian S.D."/>
            <person name="Page L.E."/>
            <person name="Taylor H.L."/>
            <person name="Wang Z.T."/>
            <person name="Raymond J."/>
            <person name="Chen M."/>
            <person name="Blankenship R.E."/>
            <person name="Touchman J.W."/>
        </authorList>
    </citation>
    <scope>NUCLEOTIDE SEQUENCE [LARGE SCALE GENOMIC DNA]</scope>
    <source>
        <strain evidence="2">ATCC 51547 / Ice1</strain>
    </source>
</reference>
<dbReference type="HOGENOM" id="CLU_3344456_0_0_9"/>
<name>B0TBF2_HELMI</name>
<organism evidence="1 2">
    <name type="scientific">Heliobacterium modesticaldum (strain ATCC 51547 / Ice1)</name>
    <dbReference type="NCBI Taxonomy" id="498761"/>
    <lineage>
        <taxon>Bacteria</taxon>
        <taxon>Bacillati</taxon>
        <taxon>Bacillota</taxon>
        <taxon>Clostridia</taxon>
        <taxon>Eubacteriales</taxon>
        <taxon>Heliobacteriaceae</taxon>
        <taxon>Heliomicrobium</taxon>
    </lineage>
</organism>
<dbReference type="KEGG" id="hmo:HM1_2636"/>
<dbReference type="STRING" id="498761.HM1_2636"/>
<protein>
    <submittedName>
        <fullName evidence="1">Uncharacterized protein</fullName>
    </submittedName>
</protein>
<accession>B0TBF2</accession>
<dbReference type="EMBL" id="CP000930">
    <property type="protein sequence ID" value="ABZ85165.1"/>
    <property type="molecule type" value="Genomic_DNA"/>
</dbReference>
<sequence length="37" mass="4096">MKEKTWKGGSSRSETGIIARKILILISLCKQKGALSY</sequence>
<proteinExistence type="predicted"/>
<dbReference type="Proteomes" id="UP000008550">
    <property type="component" value="Chromosome"/>
</dbReference>
<evidence type="ECO:0000313" key="1">
    <source>
        <dbReference type="EMBL" id="ABZ85165.1"/>
    </source>
</evidence>
<dbReference type="AlphaFoldDB" id="B0TBF2"/>
<gene>
    <name evidence="1" type="ORF">HM1_2636</name>
</gene>
<keyword evidence="2" id="KW-1185">Reference proteome</keyword>
<evidence type="ECO:0000313" key="2">
    <source>
        <dbReference type="Proteomes" id="UP000008550"/>
    </source>
</evidence>